<dbReference type="Gene3D" id="3.40.50.2300">
    <property type="match status" value="2"/>
</dbReference>
<dbReference type="CDD" id="cd01575">
    <property type="entry name" value="PBP1_GntR"/>
    <property type="match status" value="1"/>
</dbReference>
<organism evidence="5 6">
    <name type="scientific">Caballeronia hypogeia</name>
    <dbReference type="NCBI Taxonomy" id="1777140"/>
    <lineage>
        <taxon>Bacteria</taxon>
        <taxon>Pseudomonadati</taxon>
        <taxon>Pseudomonadota</taxon>
        <taxon>Betaproteobacteria</taxon>
        <taxon>Burkholderiales</taxon>
        <taxon>Burkholderiaceae</taxon>
        <taxon>Caballeronia</taxon>
    </lineage>
</organism>
<dbReference type="InterPro" id="IPR028082">
    <property type="entry name" value="Peripla_BP_I"/>
</dbReference>
<gene>
    <name evidence="5" type="ORF">AWB79_06165</name>
</gene>
<evidence type="ECO:0000259" key="4">
    <source>
        <dbReference type="PROSITE" id="PS50932"/>
    </source>
</evidence>
<proteinExistence type="predicted"/>
<accession>A0A158CZ02</accession>
<dbReference type="SMART" id="SM00354">
    <property type="entry name" value="HTH_LACI"/>
    <property type="match status" value="1"/>
</dbReference>
<dbReference type="Proteomes" id="UP000054851">
    <property type="component" value="Unassembled WGS sequence"/>
</dbReference>
<keyword evidence="1" id="KW-0805">Transcription regulation</keyword>
<dbReference type="SUPFAM" id="SSF47413">
    <property type="entry name" value="lambda repressor-like DNA-binding domains"/>
    <property type="match status" value="1"/>
</dbReference>
<keyword evidence="3" id="KW-0804">Transcription</keyword>
<dbReference type="InterPro" id="IPR000843">
    <property type="entry name" value="HTH_LacI"/>
</dbReference>
<dbReference type="CDD" id="cd01392">
    <property type="entry name" value="HTH_LacI"/>
    <property type="match status" value="1"/>
</dbReference>
<dbReference type="PANTHER" id="PTHR30146:SF33">
    <property type="entry name" value="TRANSCRIPTIONAL REGULATOR"/>
    <property type="match status" value="1"/>
</dbReference>
<dbReference type="InterPro" id="IPR010982">
    <property type="entry name" value="Lambda_DNA-bd_dom_sf"/>
</dbReference>
<evidence type="ECO:0000313" key="5">
    <source>
        <dbReference type="EMBL" id="SAK87176.1"/>
    </source>
</evidence>
<dbReference type="AlphaFoldDB" id="A0A158CZ02"/>
<evidence type="ECO:0000256" key="1">
    <source>
        <dbReference type="ARBA" id="ARBA00023015"/>
    </source>
</evidence>
<dbReference type="Pfam" id="PF13377">
    <property type="entry name" value="Peripla_BP_3"/>
    <property type="match status" value="1"/>
</dbReference>
<protein>
    <submittedName>
        <fullName evidence="5">LacI family transcription regulator</fullName>
    </submittedName>
</protein>
<name>A0A158CZ02_9BURK</name>
<dbReference type="Gene3D" id="1.10.260.40">
    <property type="entry name" value="lambda repressor-like DNA-binding domains"/>
    <property type="match status" value="1"/>
</dbReference>
<dbReference type="Pfam" id="PF00356">
    <property type="entry name" value="LacI"/>
    <property type="match status" value="1"/>
</dbReference>
<dbReference type="GO" id="GO:0003700">
    <property type="term" value="F:DNA-binding transcription factor activity"/>
    <property type="evidence" value="ECO:0007669"/>
    <property type="project" value="TreeGrafter"/>
</dbReference>
<dbReference type="STRING" id="1777140.AWB79_06165"/>
<dbReference type="RefSeq" id="WP_061171196.1">
    <property type="nucleotide sequence ID" value="NZ_FCOA02000030.1"/>
</dbReference>
<evidence type="ECO:0000256" key="3">
    <source>
        <dbReference type="ARBA" id="ARBA00023163"/>
    </source>
</evidence>
<reference evidence="5" key="1">
    <citation type="submission" date="2016-01" db="EMBL/GenBank/DDBJ databases">
        <authorList>
            <person name="Peeters C."/>
        </authorList>
    </citation>
    <scope>NUCLEOTIDE SEQUENCE</scope>
    <source>
        <strain evidence="5">LMG 29322</strain>
    </source>
</reference>
<dbReference type="PANTHER" id="PTHR30146">
    <property type="entry name" value="LACI-RELATED TRANSCRIPTIONAL REPRESSOR"/>
    <property type="match status" value="1"/>
</dbReference>
<keyword evidence="6" id="KW-1185">Reference proteome</keyword>
<dbReference type="EMBL" id="FCOA02000030">
    <property type="protein sequence ID" value="SAK87176.1"/>
    <property type="molecule type" value="Genomic_DNA"/>
</dbReference>
<sequence>MDTSHEPDAGRLPDQTGASVTLEDVARVAGVTAMTVSRAMNRPELVREETRRRVLDAVRTTGYVPNLLAGALASNKSRLVALLLPTIATSIFTDMVQAMMSSLAASGYQTLLGLTDYLPEREEQIVQTLLGRRPDAIVLTGTDHTALTRERLAKTRVPILEIWDLVDDPIDMLIGFSHEAVGEAVARHLLQKNYRRFGVVSAGDPRGLRRSRSMIAELQRRGVADVPLEILPAPATPQAGRDGLARMLEHGLPDVIVCSTDTLAQGVLAEAARRGMAVPRQVAVMGFGDLSTAAHVHPALSTVRIDGAGIGRMAAEALLARLDGRQPAPAAALRVDTGFSIIDRESA</sequence>
<keyword evidence="2" id="KW-0238">DNA-binding</keyword>
<dbReference type="SUPFAM" id="SSF53822">
    <property type="entry name" value="Periplasmic binding protein-like I"/>
    <property type="match status" value="1"/>
</dbReference>
<evidence type="ECO:0000256" key="2">
    <source>
        <dbReference type="ARBA" id="ARBA00023125"/>
    </source>
</evidence>
<dbReference type="InterPro" id="IPR046335">
    <property type="entry name" value="LacI/GalR-like_sensor"/>
</dbReference>
<evidence type="ECO:0000313" key="6">
    <source>
        <dbReference type="Proteomes" id="UP000054851"/>
    </source>
</evidence>
<dbReference type="GO" id="GO:0000976">
    <property type="term" value="F:transcription cis-regulatory region binding"/>
    <property type="evidence" value="ECO:0007669"/>
    <property type="project" value="TreeGrafter"/>
</dbReference>
<comment type="caution">
    <text evidence="5">The sequence shown here is derived from an EMBL/GenBank/DDBJ whole genome shotgun (WGS) entry which is preliminary data.</text>
</comment>
<dbReference type="PROSITE" id="PS50932">
    <property type="entry name" value="HTH_LACI_2"/>
    <property type="match status" value="1"/>
</dbReference>
<feature type="domain" description="HTH lacI-type" evidence="4">
    <location>
        <begin position="20"/>
        <end position="74"/>
    </location>
</feature>
<dbReference type="OrthoDB" id="8770688at2"/>
<dbReference type="PROSITE" id="PS00356">
    <property type="entry name" value="HTH_LACI_1"/>
    <property type="match status" value="1"/>
</dbReference>